<dbReference type="InterPro" id="IPR003661">
    <property type="entry name" value="HisK_dim/P_dom"/>
</dbReference>
<keyword evidence="7" id="KW-0902">Two-component regulatory system</keyword>
<comment type="subcellular location">
    <subcellularLocation>
        <location evidence="2">Membrane</location>
    </subcellularLocation>
</comment>
<dbReference type="PROSITE" id="PS50885">
    <property type="entry name" value="HAMP"/>
    <property type="match status" value="1"/>
</dbReference>
<proteinExistence type="predicted"/>
<feature type="coiled-coil region" evidence="8">
    <location>
        <begin position="290"/>
        <end position="321"/>
    </location>
</feature>
<evidence type="ECO:0000256" key="8">
    <source>
        <dbReference type="SAM" id="Coils"/>
    </source>
</evidence>
<keyword evidence="9" id="KW-1133">Transmembrane helix</keyword>
<dbReference type="RefSeq" id="WP_191757222.1">
    <property type="nucleotide sequence ID" value="NZ_VJXY01000007.1"/>
</dbReference>
<dbReference type="EMBL" id="VJXY01000007">
    <property type="protein sequence ID" value="MBD6615974.1"/>
    <property type="molecule type" value="Genomic_DNA"/>
</dbReference>
<feature type="domain" description="Histidine kinase" evidence="10">
    <location>
        <begin position="358"/>
        <end position="609"/>
    </location>
</feature>
<evidence type="ECO:0000256" key="2">
    <source>
        <dbReference type="ARBA" id="ARBA00004370"/>
    </source>
</evidence>
<evidence type="ECO:0000313" key="13">
    <source>
        <dbReference type="Proteomes" id="UP001165986"/>
    </source>
</evidence>
<dbReference type="InterPro" id="IPR005467">
    <property type="entry name" value="His_kinase_dom"/>
</dbReference>
<dbReference type="InterPro" id="IPR036097">
    <property type="entry name" value="HisK_dim/P_sf"/>
</dbReference>
<dbReference type="AlphaFoldDB" id="A0AA40VQ55"/>
<evidence type="ECO:0000256" key="5">
    <source>
        <dbReference type="ARBA" id="ARBA00022679"/>
    </source>
</evidence>
<keyword evidence="9" id="KW-0812">Transmembrane</keyword>
<dbReference type="EC" id="2.7.13.3" evidence="3"/>
<dbReference type="CDD" id="cd06225">
    <property type="entry name" value="HAMP"/>
    <property type="match status" value="1"/>
</dbReference>
<dbReference type="InterPro" id="IPR003660">
    <property type="entry name" value="HAMP_dom"/>
</dbReference>
<evidence type="ECO:0000259" key="10">
    <source>
        <dbReference type="PROSITE" id="PS50109"/>
    </source>
</evidence>
<keyword evidence="9" id="KW-0472">Membrane</keyword>
<evidence type="ECO:0000259" key="11">
    <source>
        <dbReference type="PROSITE" id="PS50885"/>
    </source>
</evidence>
<protein>
    <recommendedName>
        <fullName evidence="3">histidine kinase</fullName>
        <ecNumber evidence="3">2.7.13.3</ecNumber>
    </recommendedName>
</protein>
<dbReference type="GO" id="GO:0016020">
    <property type="term" value="C:membrane"/>
    <property type="evidence" value="ECO:0007669"/>
    <property type="project" value="UniProtKB-SubCell"/>
</dbReference>
<evidence type="ECO:0000256" key="4">
    <source>
        <dbReference type="ARBA" id="ARBA00022553"/>
    </source>
</evidence>
<dbReference type="InterPro" id="IPR004358">
    <property type="entry name" value="Sig_transdc_His_kin-like_C"/>
</dbReference>
<dbReference type="Gene3D" id="3.30.565.10">
    <property type="entry name" value="Histidine kinase-like ATPase, C-terminal domain"/>
    <property type="match status" value="1"/>
</dbReference>
<dbReference type="Pfam" id="PF02518">
    <property type="entry name" value="HATPase_c"/>
    <property type="match status" value="1"/>
</dbReference>
<sequence length="611" mass="69856">MTLFKVGQWFEKLKVGQKISLGYALTLGLTIVGTTLGVGLTHYYQYVAQEIQEDALEEYQLLTRLQTDLLQTRSRKHEFIPVLKKPEELEKRYALFLKYYSDFKQAWQEFKDSEGATKDEEEKELPGEAERTREFIEKYGEATEAYVHQLDRLLQQISLAKLKPENINTVRIQIEQFNENSVHPRMEGFLEGLAEIIKFSHIEYDLAQTTLETSRKLQLKIIVGTLLFSGLTALILAIATTQAIARPIQTLTRVSQRTVQESNFDLQALIKSEDEVGILASSFNQLIAWVKELLQQQQEANEKLELINQNLELTVADRTQELNDKNTYLLEVIKELHDTQTQMIQSEKMSALGQMVAGIAHEINNPVSFVYSNLDYIQEYTKGLLQLIHLYQQYYPNSPQVIQEKINTIELDFLIEDLNKILQSMAIGTKRIREIVLSLRNFSRLDEAEFKSVDLHEGIDNTLMILHHRLKAQSHRPLIQVIKKYGQLPLVECYPGQLNQVFMNLLSNAIDTLEESVVSNKILSIWITTEVSSENHVLISIADNGSGIPEHIRSKLFDPFFTTKDVGKGTGLGLSISYQIVTEKHGGKIWCESTLGQGTKFLVEIPVRLVL</sequence>
<dbReference type="Pfam" id="PF00672">
    <property type="entry name" value="HAMP"/>
    <property type="match status" value="1"/>
</dbReference>
<dbReference type="SMART" id="SM00388">
    <property type="entry name" value="HisKA"/>
    <property type="match status" value="1"/>
</dbReference>
<accession>A0AA40VQ55</accession>
<dbReference type="SMART" id="SM00304">
    <property type="entry name" value="HAMP"/>
    <property type="match status" value="1"/>
</dbReference>
<dbReference type="GO" id="GO:0000155">
    <property type="term" value="F:phosphorelay sensor kinase activity"/>
    <property type="evidence" value="ECO:0007669"/>
    <property type="project" value="InterPro"/>
</dbReference>
<evidence type="ECO:0000313" key="12">
    <source>
        <dbReference type="EMBL" id="MBD6615974.1"/>
    </source>
</evidence>
<gene>
    <name evidence="12" type="ORF">FNW02_09065</name>
</gene>
<keyword evidence="4" id="KW-0597">Phosphoprotein</keyword>
<dbReference type="InterPro" id="IPR003594">
    <property type="entry name" value="HATPase_dom"/>
</dbReference>
<comment type="catalytic activity">
    <reaction evidence="1">
        <text>ATP + protein L-histidine = ADP + protein N-phospho-L-histidine.</text>
        <dbReference type="EC" id="2.7.13.3"/>
    </reaction>
</comment>
<comment type="caution">
    <text evidence="12">The sequence shown here is derived from an EMBL/GenBank/DDBJ whole genome shotgun (WGS) entry which is preliminary data.</text>
</comment>
<dbReference type="CDD" id="cd00082">
    <property type="entry name" value="HisKA"/>
    <property type="match status" value="1"/>
</dbReference>
<dbReference type="Proteomes" id="UP001165986">
    <property type="component" value="Unassembled WGS sequence"/>
</dbReference>
<dbReference type="SUPFAM" id="SSF158472">
    <property type="entry name" value="HAMP domain-like"/>
    <property type="match status" value="1"/>
</dbReference>
<keyword evidence="6" id="KW-0418">Kinase</keyword>
<dbReference type="InterPro" id="IPR036890">
    <property type="entry name" value="HATPase_C_sf"/>
</dbReference>
<keyword evidence="8" id="KW-0175">Coiled coil</keyword>
<dbReference type="PRINTS" id="PR00344">
    <property type="entry name" value="BCTRLSENSOR"/>
</dbReference>
<dbReference type="SMART" id="SM00387">
    <property type="entry name" value="HATPase_c"/>
    <property type="match status" value="1"/>
</dbReference>
<dbReference type="PANTHER" id="PTHR43065:SF50">
    <property type="entry name" value="HISTIDINE KINASE"/>
    <property type="match status" value="1"/>
</dbReference>
<feature type="transmembrane region" description="Helical" evidence="9">
    <location>
        <begin position="20"/>
        <end position="40"/>
    </location>
</feature>
<dbReference type="Gene3D" id="6.10.340.10">
    <property type="match status" value="1"/>
</dbReference>
<evidence type="ECO:0000256" key="1">
    <source>
        <dbReference type="ARBA" id="ARBA00000085"/>
    </source>
</evidence>
<dbReference type="SUPFAM" id="SSF47384">
    <property type="entry name" value="Homodimeric domain of signal transducing histidine kinase"/>
    <property type="match status" value="1"/>
</dbReference>
<evidence type="ECO:0000256" key="3">
    <source>
        <dbReference type="ARBA" id="ARBA00012438"/>
    </source>
</evidence>
<dbReference type="SUPFAM" id="SSF55874">
    <property type="entry name" value="ATPase domain of HSP90 chaperone/DNA topoisomerase II/histidine kinase"/>
    <property type="match status" value="1"/>
</dbReference>
<feature type="transmembrane region" description="Helical" evidence="9">
    <location>
        <begin position="221"/>
        <end position="245"/>
    </location>
</feature>
<dbReference type="PANTHER" id="PTHR43065">
    <property type="entry name" value="SENSOR HISTIDINE KINASE"/>
    <property type="match status" value="1"/>
</dbReference>
<feature type="domain" description="HAMP" evidence="11">
    <location>
        <begin position="242"/>
        <end position="295"/>
    </location>
</feature>
<organism evidence="12 13">
    <name type="scientific">Komarekiella delphini-convector SJRDD-AB1</name>
    <dbReference type="NCBI Taxonomy" id="2593771"/>
    <lineage>
        <taxon>Bacteria</taxon>
        <taxon>Bacillati</taxon>
        <taxon>Cyanobacteriota</taxon>
        <taxon>Cyanophyceae</taxon>
        <taxon>Nostocales</taxon>
        <taxon>Nostocaceae</taxon>
        <taxon>Komarekiella</taxon>
        <taxon>Komarekiella delphini-convector</taxon>
    </lineage>
</organism>
<evidence type="ECO:0000256" key="9">
    <source>
        <dbReference type="SAM" id="Phobius"/>
    </source>
</evidence>
<evidence type="ECO:0000256" key="7">
    <source>
        <dbReference type="ARBA" id="ARBA00023012"/>
    </source>
</evidence>
<dbReference type="Gene3D" id="1.10.287.130">
    <property type="match status" value="1"/>
</dbReference>
<reference evidence="12" key="1">
    <citation type="submission" date="2019-07" db="EMBL/GenBank/DDBJ databases">
        <title>Toxilogical consequences of a new and cryptic species of cyanobacteria (Komarekiella delphini-convector) recovered from the epidermis of a bottlenose dolphin and 1500 ft. in the air.</title>
        <authorList>
            <person name="Brown A.O."/>
            <person name="Dvorak P."/>
            <person name="Villanueva C.D."/>
            <person name="Foss A.J."/>
            <person name="Garvey A.D."/>
            <person name="Gibson Q.A."/>
            <person name="Johansen J.R."/>
            <person name="Casamatta D.A."/>
        </authorList>
    </citation>
    <scope>NUCLEOTIDE SEQUENCE</scope>
    <source>
        <strain evidence="12">SJRDD-AB1</strain>
    </source>
</reference>
<dbReference type="PROSITE" id="PS50109">
    <property type="entry name" value="HIS_KIN"/>
    <property type="match status" value="1"/>
</dbReference>
<keyword evidence="13" id="KW-1185">Reference proteome</keyword>
<evidence type="ECO:0000256" key="6">
    <source>
        <dbReference type="ARBA" id="ARBA00022777"/>
    </source>
</evidence>
<keyword evidence="5" id="KW-0808">Transferase</keyword>
<name>A0AA40VQ55_9NOST</name>